<dbReference type="RefSeq" id="XP_042931655.1">
    <property type="nucleotide sequence ID" value="XM_043075721.1"/>
</dbReference>
<reference evidence="2 4" key="1">
    <citation type="journal article" date="2007" name="Science">
        <title>Draft genome of the filarial nematode parasite Brugia malayi.</title>
        <authorList>
            <person name="Ghedin E."/>
            <person name="Wang S."/>
            <person name="Spiro D."/>
            <person name="Caler E."/>
            <person name="Zhao Q."/>
            <person name="Crabtree J."/>
            <person name="Allen J.E."/>
            <person name="Delcher A.L."/>
            <person name="Guiliano D.B."/>
            <person name="Miranda-Saavedra D."/>
            <person name="Angiuoli S.V."/>
            <person name="Creasy T."/>
            <person name="Amedeo P."/>
            <person name="Haas B."/>
            <person name="El-Sayed N.M."/>
            <person name="Wortman J.R."/>
            <person name="Feldblyum T."/>
            <person name="Tallon L."/>
            <person name="Schatz M."/>
            <person name="Shumway M."/>
            <person name="Koo H."/>
            <person name="Salzberg S.L."/>
            <person name="Schobel S."/>
            <person name="Pertea M."/>
            <person name="Pop M."/>
            <person name="White O."/>
            <person name="Barton G.J."/>
            <person name="Carlow C.K."/>
            <person name="Crawford M.J."/>
            <person name="Daub J."/>
            <person name="Dimmic M.W."/>
            <person name="Estes C.F."/>
            <person name="Foster J.M."/>
            <person name="Ganatra M."/>
            <person name="Gregory W.F."/>
            <person name="Johnson N.M."/>
            <person name="Jin J."/>
            <person name="Komuniecki R."/>
            <person name="Korf I."/>
            <person name="Kumar S."/>
            <person name="Laney S."/>
            <person name="Li B.W."/>
            <person name="Li W."/>
            <person name="Lindblom T.H."/>
            <person name="Lustigman S."/>
            <person name="Ma D."/>
            <person name="Maina C.V."/>
            <person name="Martin D.M."/>
            <person name="McCarter J.P."/>
            <person name="McReynolds L."/>
            <person name="Mitreva M."/>
            <person name="Nutman T.B."/>
            <person name="Parkinson J."/>
            <person name="Peregrin-Alvarez J.M."/>
            <person name="Poole C."/>
            <person name="Ren Q."/>
            <person name="Saunders L."/>
            <person name="Sluder A.E."/>
            <person name="Smith K."/>
            <person name="Stanke M."/>
            <person name="Unnasch T.R."/>
            <person name="Ware J."/>
            <person name="Wei A.D."/>
            <person name="Weil G."/>
            <person name="Williams D.J."/>
            <person name="Zhang Y."/>
            <person name="Williams S.A."/>
            <person name="Fraser-Liggett C."/>
            <person name="Slatko B."/>
            <person name="Blaxter M.L."/>
            <person name="Scott A.L."/>
        </authorList>
    </citation>
    <scope>NUCLEOTIDE SEQUENCE</scope>
    <source>
        <strain evidence="2 4">FR3</strain>
    </source>
</reference>
<feature type="compositionally biased region" description="Polar residues" evidence="1">
    <location>
        <begin position="10"/>
        <end position="38"/>
    </location>
</feature>
<dbReference type="GeneID" id="66058576"/>
<dbReference type="GO" id="GO:0003723">
    <property type="term" value="F:RNA binding"/>
    <property type="evidence" value="ECO:0007669"/>
    <property type="project" value="InterPro"/>
</dbReference>
<dbReference type="EMBL" id="LN856849">
    <property type="protein sequence ID" value="CTP80896.1"/>
    <property type="molecule type" value="Genomic_DNA"/>
</dbReference>
<evidence type="ECO:0000256" key="1">
    <source>
        <dbReference type="SAM" id="MobiDB-lite"/>
    </source>
</evidence>
<gene>
    <name evidence="2 5 6" type="ORF">Bm17067</name>
    <name evidence="3" type="ORF">BM_BM17067</name>
    <name evidence="2" type="ORF">BM_Bm17067</name>
</gene>
<dbReference type="CTD" id="66058576"/>
<accession>A0A0I9R2S1</accession>
<keyword evidence="4" id="KW-1185">Reference proteome</keyword>
<dbReference type="WBParaSite" id="Bm17067.1">
    <property type="protein sequence ID" value="Bm17067.1"/>
    <property type="gene ID" value="WBGene00255707"/>
</dbReference>
<dbReference type="GO" id="GO:0031533">
    <property type="term" value="C:mRNA capping enzyme complex"/>
    <property type="evidence" value="ECO:0007669"/>
    <property type="project" value="InterPro"/>
</dbReference>
<dbReference type="EMBL" id="CAAKNF010000196">
    <property type="protein sequence ID" value="VIO89611.1"/>
    <property type="molecule type" value="Genomic_DNA"/>
</dbReference>
<protein>
    <submittedName>
        <fullName evidence="2 5">Bm17067</fullName>
    </submittedName>
</protein>
<reference evidence="2" key="2">
    <citation type="submission" date="2012-12" db="EMBL/GenBank/DDBJ databases">
        <authorList>
            <person name="Gao Y.W."/>
            <person name="Fan S.T."/>
            <person name="Sun H.T."/>
            <person name="Wang Z."/>
            <person name="Gao X.L."/>
            <person name="Li Y.G."/>
            <person name="Wang T.C."/>
            <person name="Zhang K."/>
            <person name="Xu W.W."/>
            <person name="Yu Z.J."/>
            <person name="Xia X.Z."/>
        </authorList>
    </citation>
    <scope>NUCLEOTIDE SEQUENCE</scope>
    <source>
        <strain evidence="2">FR3</strain>
    </source>
</reference>
<evidence type="ECO:0000313" key="4">
    <source>
        <dbReference type="Proteomes" id="UP000006672"/>
    </source>
</evidence>
<accession>A0A4E9F676</accession>
<dbReference type="Proteomes" id="UP000006672">
    <property type="component" value="Unassembled WGS sequence"/>
</dbReference>
<dbReference type="Pfam" id="PF15320">
    <property type="entry name" value="RAM"/>
    <property type="match status" value="1"/>
</dbReference>
<dbReference type="KEGG" id="bmy:BM_BM17067"/>
<reference evidence="5" key="4">
    <citation type="submission" date="2019-12" db="UniProtKB">
        <authorList>
            <consortium name="WormBaseParasite"/>
        </authorList>
    </citation>
    <scope>IDENTIFICATION</scope>
</reference>
<evidence type="ECO:0000313" key="3">
    <source>
        <dbReference type="EMBL" id="VIO89611.1"/>
    </source>
</evidence>
<sequence>MGEPKRTVDKTVSSSDSNSGACGTETLPSSKESSNTNKELSDFPDLTDFVNQRTENDLDELFSSRYTMANKLYVEVANGFPDPVIVCPWSKRPKRNFDYTGGQRRSWREDRGRNVNSEWRSGWRNPNYDPYVAHGSWKRRNADADHVRVSYPGRTNS</sequence>
<dbReference type="WormBase" id="Bm17067">
    <property type="protein sequence ID" value="BM39437"/>
    <property type="gene ID" value="WBGene00255707"/>
</dbReference>
<dbReference type="OrthoDB" id="5875297at2759"/>
<evidence type="ECO:0000313" key="6">
    <source>
        <dbReference type="WormBase" id="Bm17067"/>
    </source>
</evidence>
<name>A0A0I9R2S1_BRUMA</name>
<feature type="region of interest" description="Disordered" evidence="1">
    <location>
        <begin position="1"/>
        <end position="44"/>
    </location>
</feature>
<dbReference type="GO" id="GO:0106005">
    <property type="term" value="P:RNA 5'-cap (guanine-N7)-methylation"/>
    <property type="evidence" value="ECO:0007669"/>
    <property type="project" value="InterPro"/>
</dbReference>
<dbReference type="AlphaFoldDB" id="A0A0I9R2S1"/>
<evidence type="ECO:0000313" key="2">
    <source>
        <dbReference type="EMBL" id="CTP80896.1"/>
    </source>
</evidence>
<dbReference type="InterPro" id="IPR028271">
    <property type="entry name" value="RAMAC"/>
</dbReference>
<organism evidence="2">
    <name type="scientific">Brugia malayi</name>
    <name type="common">Filarial nematode worm</name>
    <dbReference type="NCBI Taxonomy" id="6279"/>
    <lineage>
        <taxon>Eukaryota</taxon>
        <taxon>Metazoa</taxon>
        <taxon>Ecdysozoa</taxon>
        <taxon>Nematoda</taxon>
        <taxon>Chromadorea</taxon>
        <taxon>Rhabditida</taxon>
        <taxon>Spirurina</taxon>
        <taxon>Spiruromorpha</taxon>
        <taxon>Filarioidea</taxon>
        <taxon>Onchocercidae</taxon>
        <taxon>Brugia</taxon>
    </lineage>
</organism>
<proteinExistence type="predicted"/>
<evidence type="ECO:0000313" key="5">
    <source>
        <dbReference type="WBParaSite" id="Bm17067.1"/>
    </source>
</evidence>
<reference evidence="3" key="3">
    <citation type="submission" date="2019-04" db="EMBL/GenBank/DDBJ databases">
        <authorList>
            <person name="Howe K."/>
            <person name="Paulini M."/>
            <person name="Williams G."/>
        </authorList>
    </citation>
    <scope>NUCLEOTIDE SEQUENCE [LARGE SCALE GENOMIC DNA]</scope>
    <source>
        <strain evidence="3">FR3</strain>
    </source>
</reference>
<dbReference type="STRING" id="6279.A0A0I9R2S1"/>